<name>A0A381IDQ1_CLODI</name>
<dbReference type="AlphaFoldDB" id="A0A381IDQ1"/>
<keyword evidence="1" id="KW-0732">Signal</keyword>
<dbReference type="EMBL" id="UFWD01000001">
    <property type="protein sequence ID" value="SUY25890.1"/>
    <property type="molecule type" value="Genomic_DNA"/>
</dbReference>
<feature type="chain" id="PRO_5016805650" evidence="1">
    <location>
        <begin position="26"/>
        <end position="97"/>
    </location>
</feature>
<feature type="signal peptide" evidence="1">
    <location>
        <begin position="1"/>
        <end position="25"/>
    </location>
</feature>
<protein>
    <submittedName>
        <fullName evidence="2">Stage II sporulation protein P</fullName>
    </submittedName>
</protein>
<accession>A0A381IDQ1</accession>
<reference evidence="2" key="1">
    <citation type="submission" date="2018-06" db="EMBL/GenBank/DDBJ databases">
        <authorList>
            <consortium name="Pathogen Informatics"/>
            <person name="Doyle S."/>
        </authorList>
    </citation>
    <scope>NUCLEOTIDE SEQUENCE</scope>
    <source>
        <strain evidence="2">NCTC13307</strain>
    </source>
</reference>
<sequence>MFKKCIKVVTLTFILVCILPGKSLALNQDDFLKFLVNSSYPEAKVEGNDTENKKNNKIKKQVRKIRKKVKKKTLNLKMQVKLIIKKRVKKIYKTLCW</sequence>
<proteinExistence type="predicted"/>
<gene>
    <name evidence="2" type="ORF">NCTC13307_03254</name>
</gene>
<evidence type="ECO:0000313" key="2">
    <source>
        <dbReference type="EMBL" id="SUY25890.1"/>
    </source>
</evidence>
<evidence type="ECO:0000256" key="1">
    <source>
        <dbReference type="SAM" id="SignalP"/>
    </source>
</evidence>
<organism evidence="2">
    <name type="scientific">Clostridioides difficile</name>
    <name type="common">Peptoclostridium difficile</name>
    <dbReference type="NCBI Taxonomy" id="1496"/>
    <lineage>
        <taxon>Bacteria</taxon>
        <taxon>Bacillati</taxon>
        <taxon>Bacillota</taxon>
        <taxon>Clostridia</taxon>
        <taxon>Peptostreptococcales</taxon>
        <taxon>Peptostreptococcaceae</taxon>
        <taxon>Clostridioides</taxon>
    </lineage>
</organism>